<feature type="transmembrane region" description="Helical" evidence="1">
    <location>
        <begin position="378"/>
        <end position="396"/>
    </location>
</feature>
<evidence type="ECO:0000313" key="3">
    <source>
        <dbReference type="Proteomes" id="UP000249061"/>
    </source>
</evidence>
<feature type="transmembrane region" description="Helical" evidence="1">
    <location>
        <begin position="49"/>
        <end position="69"/>
    </location>
</feature>
<gene>
    <name evidence="2" type="ORF">DI536_34055</name>
</gene>
<dbReference type="AlphaFoldDB" id="A0A2W5SY81"/>
<dbReference type="InterPro" id="IPR018650">
    <property type="entry name" value="STSV1_Orf64"/>
</dbReference>
<keyword evidence="1" id="KW-0812">Transmembrane</keyword>
<proteinExistence type="predicted"/>
<organism evidence="2 3">
    <name type="scientific">Archangium gephyra</name>
    <dbReference type="NCBI Taxonomy" id="48"/>
    <lineage>
        <taxon>Bacteria</taxon>
        <taxon>Pseudomonadati</taxon>
        <taxon>Myxococcota</taxon>
        <taxon>Myxococcia</taxon>
        <taxon>Myxococcales</taxon>
        <taxon>Cystobacterineae</taxon>
        <taxon>Archangiaceae</taxon>
        <taxon>Archangium</taxon>
    </lineage>
</organism>
<sequence length="540" mass="59417">MNFRTRAAQVLLALSATVFVSWLVGALVGGLTVFQSTSGRVSFGDFGNFRLGCWLALAAFVVTPHRLAWVDAAEKWLGGRARWGVPLAFTLYLVVYKIAQHLAFETTALDLSIFHYAVRYAWTDGPGFAWGFNLERSLFSEHFEPIVLWVVPLDMVFRSPLVLLIPEVVGVGLGLWFIVGCSHAYGIRPIAAWLLGAAYATNFTLWQSVRFDFHPEALLPAGIFATLWALKEKRYGWLAFAVFTVLCLKEDMAIVLVPAVALAWFDDRKAWKAPVTVSVVAMVWCVVTLKFVIPAARGPQGGWDLFAERYAAWGATPGEAVKSMLTRPLDLLPVIFGQPVIELMGQLGFVPLLNPLSLLASIPALLEQRLTAYETQHLLLLYYGIGPLTVWMVGAMRGVRWLSSRVGVVALVVVASLPMTWRPGPLAIPRVEGKHLEAKRLLGELIPEGARVSAQTIVVPHLPISEQTKLFPKRAHEADYVVLMPDEFLWPLEAPEYSEVVTNVLDSGDYGVLANTGKLVVLKRGAPLGDAAAVKAQLPR</sequence>
<accession>A0A2W5SY81</accession>
<feature type="transmembrane region" description="Helical" evidence="1">
    <location>
        <begin position="277"/>
        <end position="296"/>
    </location>
</feature>
<feature type="transmembrane region" description="Helical" evidence="1">
    <location>
        <begin position="237"/>
        <end position="265"/>
    </location>
</feature>
<comment type="caution">
    <text evidence="2">The sequence shown here is derived from an EMBL/GenBank/DDBJ whole genome shotgun (WGS) entry which is preliminary data.</text>
</comment>
<protein>
    <recommendedName>
        <fullName evidence="4">DUF2079 domain-containing protein</fullName>
    </recommendedName>
</protein>
<evidence type="ECO:0008006" key="4">
    <source>
        <dbReference type="Google" id="ProtNLM"/>
    </source>
</evidence>
<feature type="transmembrane region" description="Helical" evidence="1">
    <location>
        <begin position="161"/>
        <end position="179"/>
    </location>
</feature>
<dbReference type="Proteomes" id="UP000249061">
    <property type="component" value="Unassembled WGS sequence"/>
</dbReference>
<reference evidence="2 3" key="1">
    <citation type="submission" date="2017-08" db="EMBL/GenBank/DDBJ databases">
        <title>Infants hospitalized years apart are colonized by the same room-sourced microbial strains.</title>
        <authorList>
            <person name="Brooks B."/>
            <person name="Olm M.R."/>
            <person name="Firek B.A."/>
            <person name="Baker R."/>
            <person name="Thomas B.C."/>
            <person name="Morowitz M.J."/>
            <person name="Banfield J.F."/>
        </authorList>
    </citation>
    <scope>NUCLEOTIDE SEQUENCE [LARGE SCALE GENOMIC DNA]</scope>
    <source>
        <strain evidence="2">S2_003_000_R2_14</strain>
    </source>
</reference>
<feature type="transmembrane region" description="Helical" evidence="1">
    <location>
        <begin position="191"/>
        <end position="209"/>
    </location>
</feature>
<name>A0A2W5SY81_9BACT</name>
<dbReference type="EMBL" id="QFQP01000056">
    <property type="protein sequence ID" value="PZR04546.1"/>
    <property type="molecule type" value="Genomic_DNA"/>
</dbReference>
<feature type="transmembrane region" description="Helical" evidence="1">
    <location>
        <begin position="81"/>
        <end position="99"/>
    </location>
</feature>
<evidence type="ECO:0000313" key="2">
    <source>
        <dbReference type="EMBL" id="PZR04546.1"/>
    </source>
</evidence>
<feature type="transmembrane region" description="Helical" evidence="1">
    <location>
        <begin position="343"/>
        <end position="366"/>
    </location>
</feature>
<keyword evidence="1" id="KW-0472">Membrane</keyword>
<dbReference type="Pfam" id="PF09852">
    <property type="entry name" value="DUF2079"/>
    <property type="match status" value="1"/>
</dbReference>
<evidence type="ECO:0000256" key="1">
    <source>
        <dbReference type="SAM" id="Phobius"/>
    </source>
</evidence>
<keyword evidence="1" id="KW-1133">Transmembrane helix</keyword>